<keyword evidence="1" id="KW-0472">Membrane</keyword>
<dbReference type="Pfam" id="PF10502">
    <property type="entry name" value="Peptidase_S26"/>
    <property type="match status" value="1"/>
</dbReference>
<keyword evidence="1" id="KW-0812">Transmembrane</keyword>
<evidence type="ECO:0000256" key="1">
    <source>
        <dbReference type="SAM" id="Phobius"/>
    </source>
</evidence>
<keyword evidence="1" id="KW-1133">Transmembrane helix</keyword>
<sequence length="183" mass="21582">MQSFFQKALWFQRIAMLKTLQMKFYQALRNKRVIFTMLFLGFMGAFLFNSPYQIVLNKTPSLEDKFFIINKHFKNEDLKTNKVLYFSLPKETPYYKKGESFGKILKCQKGQTLATKHLSYYCDGVFLGKAKTQDIKGKNVENFVFNGVIPHNQFFVMGTHERSFDSRYWGFVNKEDIKGVAIW</sequence>
<dbReference type="GO" id="GO:0006465">
    <property type="term" value="P:signal peptide processing"/>
    <property type="evidence" value="ECO:0007669"/>
    <property type="project" value="InterPro"/>
</dbReference>
<gene>
    <name evidence="3" type="ORF">CT510_06870</name>
</gene>
<proteinExistence type="predicted"/>
<organism evidence="3 4">
    <name type="scientific">Campylobacter upsaliensis</name>
    <dbReference type="NCBI Taxonomy" id="28080"/>
    <lineage>
        <taxon>Bacteria</taxon>
        <taxon>Pseudomonadati</taxon>
        <taxon>Campylobacterota</taxon>
        <taxon>Epsilonproteobacteria</taxon>
        <taxon>Campylobacterales</taxon>
        <taxon>Campylobacteraceae</taxon>
        <taxon>Campylobacter</taxon>
    </lineage>
</organism>
<dbReference type="CDD" id="cd06530">
    <property type="entry name" value="S26_SPase_I"/>
    <property type="match status" value="1"/>
</dbReference>
<evidence type="ECO:0000259" key="2">
    <source>
        <dbReference type="Pfam" id="PF10502"/>
    </source>
</evidence>
<dbReference type="Gene3D" id="2.10.109.10">
    <property type="entry name" value="Umud Fragment, subunit A"/>
    <property type="match status" value="1"/>
</dbReference>
<feature type="transmembrane region" description="Helical" evidence="1">
    <location>
        <begin position="33"/>
        <end position="52"/>
    </location>
</feature>
<reference evidence="3 4" key="1">
    <citation type="submission" date="2018-06" db="EMBL/GenBank/DDBJ databases">
        <authorList>
            <consortium name="PulseNet: The National Subtyping Network for Foodborne Disease Surveillance"/>
            <person name="Tarr C.L."/>
            <person name="Trees E."/>
            <person name="Katz L.S."/>
            <person name="Carleton-Romer H.A."/>
            <person name="Stroika S."/>
            <person name="Kucerova Z."/>
            <person name="Roache K.F."/>
            <person name="Sabol A.L."/>
            <person name="Besser J."/>
            <person name="Gerner-Smidt P."/>
        </authorList>
    </citation>
    <scope>NUCLEOTIDE SEQUENCE [LARGE SCALE GENOMIC DNA]</scope>
    <source>
        <strain evidence="3 4">PNUSAC003104</strain>
    </source>
</reference>
<accession>A0A5L8V2R6</accession>
<evidence type="ECO:0000313" key="3">
    <source>
        <dbReference type="EMBL" id="EAJ1622362.1"/>
    </source>
</evidence>
<dbReference type="SUPFAM" id="SSF51306">
    <property type="entry name" value="LexA/Signal peptidase"/>
    <property type="match status" value="1"/>
</dbReference>
<comment type="caution">
    <text evidence="3">The sequence shown here is derived from an EMBL/GenBank/DDBJ whole genome shotgun (WGS) entry which is preliminary data.</text>
</comment>
<keyword evidence="4" id="KW-1185">Reference proteome</keyword>
<name>A0A5L8V2R6_CAMUP</name>
<dbReference type="Proteomes" id="UP000535305">
    <property type="component" value="Unassembled WGS sequence"/>
</dbReference>
<feature type="domain" description="Peptidase S26" evidence="2">
    <location>
        <begin position="33"/>
        <end position="181"/>
    </location>
</feature>
<dbReference type="GO" id="GO:0004252">
    <property type="term" value="F:serine-type endopeptidase activity"/>
    <property type="evidence" value="ECO:0007669"/>
    <property type="project" value="InterPro"/>
</dbReference>
<dbReference type="AlphaFoldDB" id="A0A5L8V2R6"/>
<dbReference type="EMBL" id="AABVLA010000029">
    <property type="protein sequence ID" value="EAJ1622362.1"/>
    <property type="molecule type" value="Genomic_DNA"/>
</dbReference>
<dbReference type="InterPro" id="IPR019533">
    <property type="entry name" value="Peptidase_S26"/>
</dbReference>
<evidence type="ECO:0000313" key="4">
    <source>
        <dbReference type="Proteomes" id="UP000535305"/>
    </source>
</evidence>
<dbReference type="InterPro" id="IPR036286">
    <property type="entry name" value="LexA/Signal_pep-like_sf"/>
</dbReference>
<protein>
    <submittedName>
        <fullName evidence="3">S26 family signal peptidase</fullName>
    </submittedName>
</protein>